<keyword evidence="1" id="KW-0647">Proteasome</keyword>
<accession>A0ACC1HMA4</accession>
<evidence type="ECO:0000313" key="2">
    <source>
        <dbReference type="Proteomes" id="UP001145114"/>
    </source>
</evidence>
<sequence length="176" mass="19919">VHQACLEAASYRYKFGHDVPVDVIAKRMANVNQVYTQKAQMRPLAVTMLFIGYDDEKGPLLYKVEPSGFFAGYRAIAVGKKENDTNNRLNTLINERLKSKEADAQDSAAGDDSDSVDKDLYQNIKDVVTMLDKVYDSKLKETDIEIAYVSKTEPSVRILSESEISDYIERIHDDEE</sequence>
<keyword evidence="1" id="KW-0378">Hydrolase</keyword>
<gene>
    <name evidence="1" type="primary">SCL1_2</name>
    <name evidence="1" type="ORF">EV182_007474</name>
</gene>
<dbReference type="EC" id="3.4.25.1" evidence="1"/>
<name>A0ACC1HMA4_9FUNG</name>
<keyword evidence="2" id="KW-1185">Reference proteome</keyword>
<feature type="non-terminal residue" evidence="1">
    <location>
        <position position="1"/>
    </location>
</feature>
<comment type="caution">
    <text evidence="1">The sequence shown here is derived from an EMBL/GenBank/DDBJ whole genome shotgun (WGS) entry which is preliminary data.</text>
</comment>
<dbReference type="EMBL" id="JAMZIH010003472">
    <property type="protein sequence ID" value="KAJ1676801.1"/>
    <property type="molecule type" value="Genomic_DNA"/>
</dbReference>
<dbReference type="Proteomes" id="UP001145114">
    <property type="component" value="Unassembled WGS sequence"/>
</dbReference>
<protein>
    <submittedName>
        <fullName evidence="1">Proteasome subunit YC7alpha/Y8 (Protease yscE subunit 7)</fullName>
        <ecNumber evidence="1">3.4.25.1</ecNumber>
    </submittedName>
</protein>
<reference evidence="1" key="1">
    <citation type="submission" date="2022-06" db="EMBL/GenBank/DDBJ databases">
        <title>Phylogenomic reconstructions and comparative analyses of Kickxellomycotina fungi.</title>
        <authorList>
            <person name="Reynolds N.K."/>
            <person name="Stajich J.E."/>
            <person name="Barry K."/>
            <person name="Grigoriev I.V."/>
            <person name="Crous P."/>
            <person name="Smith M.E."/>
        </authorList>
    </citation>
    <scope>NUCLEOTIDE SEQUENCE</scope>
    <source>
        <strain evidence="1">RSA 2271</strain>
    </source>
</reference>
<organism evidence="1 2">
    <name type="scientific">Spiromyces aspiralis</name>
    <dbReference type="NCBI Taxonomy" id="68401"/>
    <lineage>
        <taxon>Eukaryota</taxon>
        <taxon>Fungi</taxon>
        <taxon>Fungi incertae sedis</taxon>
        <taxon>Zoopagomycota</taxon>
        <taxon>Kickxellomycotina</taxon>
        <taxon>Kickxellomycetes</taxon>
        <taxon>Kickxellales</taxon>
        <taxon>Kickxellaceae</taxon>
        <taxon>Spiromyces</taxon>
    </lineage>
</organism>
<proteinExistence type="predicted"/>
<evidence type="ECO:0000313" key="1">
    <source>
        <dbReference type="EMBL" id="KAJ1676801.1"/>
    </source>
</evidence>